<sequence>HARQEQVWEAIKDAWSKEPYQIRRMLTETTVRASDKRAVFVGDGERHELVERHAVLGIDVEQAGRNGREAQALLDHLNGHE</sequence>
<reference evidence="1 2" key="1">
    <citation type="submission" date="2019-09" db="EMBL/GenBank/DDBJ databases">
        <title>Taxonomic organization of the family Brucellaceae based on a phylogenomic approach.</title>
        <authorList>
            <person name="Leclercq S."/>
            <person name="Cloeckaert A."/>
            <person name="Zygmunt M.S."/>
        </authorList>
    </citation>
    <scope>NUCLEOTIDE SEQUENCE [LARGE SCALE GENOMIC DNA]</scope>
    <source>
        <strain evidence="1 2">LUP23</strain>
    </source>
</reference>
<name>A0AB34DQ70_9HYPH</name>
<evidence type="ECO:0000313" key="2">
    <source>
        <dbReference type="Proteomes" id="UP000435957"/>
    </source>
</evidence>
<feature type="non-terminal residue" evidence="1">
    <location>
        <position position="81"/>
    </location>
</feature>
<proteinExistence type="predicted"/>
<accession>A0AB34DQ70</accession>
<dbReference type="RefSeq" id="WP_151595667.1">
    <property type="nucleotide sequence ID" value="NZ_WBWF01000078.1"/>
</dbReference>
<keyword evidence="2" id="KW-1185">Reference proteome</keyword>
<feature type="non-terminal residue" evidence="1">
    <location>
        <position position="1"/>
    </location>
</feature>
<comment type="caution">
    <text evidence="1">The sequence shown here is derived from an EMBL/GenBank/DDBJ whole genome shotgun (WGS) entry which is preliminary data.</text>
</comment>
<dbReference type="AlphaFoldDB" id="A0AB34DQ70"/>
<gene>
    <name evidence="1" type="ORF">F9L03_26425</name>
</gene>
<organism evidence="1 2">
    <name type="scientific">Brucella lupini</name>
    <dbReference type="NCBI Taxonomy" id="255457"/>
    <lineage>
        <taxon>Bacteria</taxon>
        <taxon>Pseudomonadati</taxon>
        <taxon>Pseudomonadota</taxon>
        <taxon>Alphaproteobacteria</taxon>
        <taxon>Hyphomicrobiales</taxon>
        <taxon>Brucellaceae</taxon>
        <taxon>Brucella/Ochrobactrum group</taxon>
        <taxon>Brucella</taxon>
    </lineage>
</organism>
<dbReference type="EMBL" id="WBWF01000078">
    <property type="protein sequence ID" value="KAB2693383.1"/>
    <property type="molecule type" value="Genomic_DNA"/>
</dbReference>
<protein>
    <submittedName>
        <fullName evidence="1">Uncharacterized protein</fullName>
    </submittedName>
</protein>
<evidence type="ECO:0000313" key="1">
    <source>
        <dbReference type="EMBL" id="KAB2693383.1"/>
    </source>
</evidence>
<dbReference type="Proteomes" id="UP000435957">
    <property type="component" value="Unassembled WGS sequence"/>
</dbReference>